<accession>A0A0K1LSC0</accession>
<evidence type="ECO:0000313" key="1">
    <source>
        <dbReference type="EMBL" id="AKU45374.1"/>
    </source>
</evidence>
<dbReference type="EMBL" id="KR997933">
    <property type="protein sequence ID" value="AKU45374.1"/>
    <property type="molecule type" value="Genomic_DNA"/>
</dbReference>
<gene>
    <name evidence="1" type="ORF">MADRUGA_84</name>
</gene>
<proteinExistence type="predicted"/>
<sequence length="228" mass="24809">MAKFNLGINLGDSGVAQAREAWSGELPPTGSYDGVLKVISIGEIGPEAKNAGKPKLSIGVELRAREKGSPNKKYDGFIAWGNLNLIESAAPFINQFLLALTDGSDESLAKIQHDFENNMQVDERKKHVLKIGKLNINSPEGETPIKVSLKNTPFTNTRTNVTTQRVEIASYLLRDDAEVYGGGVTTGPTEEIIEEETPVTVDLEDEGEVYEGEFEESAEPEDAESLLD</sequence>
<evidence type="ECO:0000313" key="2">
    <source>
        <dbReference type="Proteomes" id="UP000222075"/>
    </source>
</evidence>
<reference evidence="1 2" key="1">
    <citation type="journal article" date="2016" name="BMC Microbiol.">
        <title>Characterization of mycobacteria and mycobacteriophages isolated from compost at the Sao Paulo Zoo Park Foundation in Brazil and creation of the new mycobacteriophage Cluster U.</title>
        <authorList>
            <person name="Lima-Junior J.D."/>
            <person name="Viana-Niero C."/>
            <person name="Conde Oliveira D.V."/>
            <person name="Machado G.E."/>
            <person name="Rabello M.C."/>
            <person name="Martins-Junior J."/>
            <person name="Martins L.F."/>
            <person name="Digiampietri L.A."/>
            <person name="da Silva A.M."/>
            <person name="Setubal J.C."/>
            <person name="Russell D.A."/>
            <person name="Jacobs-Sera D."/>
            <person name="Pope W.H."/>
            <person name="Hatfull G.F."/>
            <person name="Leao S.C."/>
        </authorList>
    </citation>
    <scope>NUCLEOTIDE SEQUENCE [LARGE SCALE GENOMIC DNA]</scope>
</reference>
<protein>
    <submittedName>
        <fullName evidence="1">Uncharacterized protein</fullName>
    </submittedName>
</protein>
<dbReference type="Proteomes" id="UP000222075">
    <property type="component" value="Segment"/>
</dbReference>
<name>A0A0K1LSC0_9CAUD</name>
<organism evidence="1 2">
    <name type="scientific">Mycobacterium phage Madruga</name>
    <dbReference type="NCBI Taxonomy" id="1675552"/>
    <lineage>
        <taxon>Viruses</taxon>
        <taxon>Duplodnaviria</taxon>
        <taxon>Heunggongvirae</taxon>
        <taxon>Uroviricota</taxon>
        <taxon>Caudoviricetes</taxon>
        <taxon>Patiencevirus</taxon>
        <taxon>Patiencevirus patience</taxon>
    </lineage>
</organism>